<name>A0A1Q2MD22_9BACT</name>
<evidence type="ECO:0000313" key="3">
    <source>
        <dbReference type="Proteomes" id="UP000188181"/>
    </source>
</evidence>
<accession>A0A1Q2MD22</accession>
<dbReference type="STRING" id="1851148.SMSP2_00922"/>
<dbReference type="KEGG" id="pbas:SMSP2_00922"/>
<evidence type="ECO:0000313" key="2">
    <source>
        <dbReference type="EMBL" id="AQQ70570.1"/>
    </source>
</evidence>
<keyword evidence="1" id="KW-0732">Signal</keyword>
<keyword evidence="3" id="KW-1185">Reference proteome</keyword>
<organism evidence="2 3">
    <name type="scientific">Limihaloglobus sulfuriphilus</name>
    <dbReference type="NCBI Taxonomy" id="1851148"/>
    <lineage>
        <taxon>Bacteria</taxon>
        <taxon>Pseudomonadati</taxon>
        <taxon>Planctomycetota</taxon>
        <taxon>Phycisphaerae</taxon>
        <taxon>Sedimentisphaerales</taxon>
        <taxon>Sedimentisphaeraceae</taxon>
        <taxon>Limihaloglobus</taxon>
    </lineage>
</organism>
<sequence precursor="true">MKIKLCLFLFFSAALALPVRAQSVPEIDQAEIESIYSSALDVYQSSLGRFIDFRAASILQPVSHLGRIKNSDLSFIEQTCEDVSHKLEKLQAMCNAVNEYEGVDWEEKFANTGLWQAMRGYEVKLRIILCRLDYIRFTAQDISGEELTFHLADLIRRLDSIGKEVDSSDTDAMSLRICRHLSCFQEIYRQEFEERARAVLGKYKSLKNADTAVLIEYLLFKAETGKLLKGVSKTELEPVYSELMHRFESMVFFNKTVFSFAAAIYVEDTLLENFLDGLARGKNPAEFEIILKTASLLAGSESGLLAEMKAGYFLNRYSRSEFPEDVLTENYLENNKSRILRFTAGMFKAQTLPAKGFEMMKSALDIPADGWRETVLARDKGVSLIRRMLYETAIGEKLEISELCLVYPHIRKEGCSSYDDYRYDYEISLLIAQSRDCSGLEFLGKIADDDRHPFSCHARYSSAAFRYDRIDSAGNADYNGAVSTLKNLLLSSQCPPDIRCDAKALYSQMILMKNDRDELEQLAGDLLGENDLSCNDVFPAVAAEVFVRVDKPLAAISLIEKYPANFENETDLVDQAAAEVMGKYEFYASGQDKKDGLFDVLFVLKHFYQSPNPVQRALLSEAVLLMEEPEIAELYKFVLTEQTPVEIVRYMARLNEKAGNYKEAAGLWGRLASYNLVSERKWLYSRAKFYQLNNAAKGRLESAEKLIRACKVLLSDRLFDEFWKSRVETLVQGISNKQ</sequence>
<feature type="chain" id="PRO_5010235651" evidence="1">
    <location>
        <begin position="22"/>
        <end position="738"/>
    </location>
</feature>
<evidence type="ECO:0000256" key="1">
    <source>
        <dbReference type="SAM" id="SignalP"/>
    </source>
</evidence>
<reference evidence="3" key="1">
    <citation type="submission" date="2017-02" db="EMBL/GenBank/DDBJ databases">
        <title>Comparative genomics and description of representatives of a novel lineage of planctomycetes thriving in anoxic sediments.</title>
        <authorList>
            <person name="Spring S."/>
            <person name="Bunk B."/>
            <person name="Sproer C."/>
        </authorList>
    </citation>
    <scope>NUCLEOTIDE SEQUENCE [LARGE SCALE GENOMIC DNA]</scope>
    <source>
        <strain evidence="3">SM-Chi-D1</strain>
    </source>
</reference>
<dbReference type="AlphaFoldDB" id="A0A1Q2MD22"/>
<proteinExistence type="predicted"/>
<gene>
    <name evidence="2" type="ORF">SMSP2_00922</name>
</gene>
<protein>
    <submittedName>
        <fullName evidence="2">Uncharacterized protein</fullName>
    </submittedName>
</protein>
<dbReference type="RefSeq" id="WP_146682825.1">
    <property type="nucleotide sequence ID" value="NZ_CP019646.1"/>
</dbReference>
<dbReference type="Proteomes" id="UP000188181">
    <property type="component" value="Chromosome"/>
</dbReference>
<dbReference type="EMBL" id="CP019646">
    <property type="protein sequence ID" value="AQQ70570.1"/>
    <property type="molecule type" value="Genomic_DNA"/>
</dbReference>
<feature type="signal peptide" evidence="1">
    <location>
        <begin position="1"/>
        <end position="21"/>
    </location>
</feature>